<comment type="caution">
    <text evidence="2">The sequence shown here is derived from an EMBL/GenBank/DDBJ whole genome shotgun (WGS) entry which is preliminary data.</text>
</comment>
<dbReference type="Proteomes" id="UP000037923">
    <property type="component" value="Unassembled WGS sequence"/>
</dbReference>
<dbReference type="EMBL" id="LGTL01000019">
    <property type="protein sequence ID" value="KPA76603.1"/>
    <property type="molecule type" value="Genomic_DNA"/>
</dbReference>
<dbReference type="VEuPathDB" id="TriTrypDB:LpyrH10_19_0190"/>
<dbReference type="OMA" id="WWCDQAL"/>
<dbReference type="PANTHER" id="PTHR36587:SF2">
    <property type="entry name" value="EXPRESSION SITE-ASSOCIATED GENE 3 (ESAG3)-LIKE PROTEIN"/>
    <property type="match status" value="1"/>
</dbReference>
<dbReference type="OrthoDB" id="271034at2759"/>
<keyword evidence="1" id="KW-0732">Signal</keyword>
<accession>A0A0M9FV27</accession>
<evidence type="ECO:0000313" key="2">
    <source>
        <dbReference type="EMBL" id="KPA76603.1"/>
    </source>
</evidence>
<gene>
    <name evidence="2" type="ORF">ABB37_07468</name>
</gene>
<feature type="signal peptide" evidence="1">
    <location>
        <begin position="1"/>
        <end position="25"/>
    </location>
</feature>
<evidence type="ECO:0000256" key="1">
    <source>
        <dbReference type="SAM" id="SignalP"/>
    </source>
</evidence>
<evidence type="ECO:0000313" key="3">
    <source>
        <dbReference type="Proteomes" id="UP000037923"/>
    </source>
</evidence>
<dbReference type="RefSeq" id="XP_015655042.1">
    <property type="nucleotide sequence ID" value="XM_015806120.1"/>
</dbReference>
<sequence>MFTLCLSSLLYLWLAVYDFPGVLDGHTLTVPYRSHAYAYAAHALYIAPLPSGTSEVQLDGRNDPELVAKVQRRSNRQQALEDEVNGYLRSVGIERDRPVRVRFHILSNYVDWKLCTAVGAAALGGFSIPVTGFNASYSHIHRFNTYLDFVKQEGLRDEDIVVTLDSDVFWTGADFVPFLKKFARFSPATEAELDVAAVRAWEDYGEKKAPLFMERLQKQGAPHHPKRPSMQLPPVVYNADDQCWWGQHSEGFVRCPAAFAAMEHLIEAARNGKSSYTRASLGSYTLQCATDVRRELGIAFAGGRQWMKDSIFNVPNANSPYAMQRAVSPSDPLFYRVSTVNRANPINLLNGGMHVSRVWALRHLASTIATYVEKEKPVPEAEDHHTDQWWCDQALFGQIYTRARLFEIEHGLLDGPPLSERSPPVVVDPRFGPPGFLGVDRRSEMVVLAPAMERNPALFHDGGYLERQFPESAGFWVRNRTRFLLGDNWPKKEDMDYLQMTRGGALVTPPLLWRSATPEDRVRGYANEQEDDADTVHVPFIHYAAPTKQPRFSAHRNHFAWLVAARHDRRARAAARNVLSNEVVELWMNNQRVFVEYLHMCDDPMLLASRKA</sequence>
<feature type="chain" id="PRO_5005835927" evidence="1">
    <location>
        <begin position="26"/>
        <end position="612"/>
    </location>
</feature>
<reference evidence="2 3" key="1">
    <citation type="submission" date="2015-07" db="EMBL/GenBank/DDBJ databases">
        <title>High-quality genome of monoxenous trypanosomatid Leptomonas pyrrhocoris.</title>
        <authorList>
            <person name="Flegontov P."/>
            <person name="Butenko A."/>
            <person name="Firsov S."/>
            <person name="Vlcek C."/>
            <person name="Logacheva M.D."/>
            <person name="Field M."/>
            <person name="Filatov D."/>
            <person name="Flegontova O."/>
            <person name="Gerasimov E."/>
            <person name="Jackson A.P."/>
            <person name="Kelly S."/>
            <person name="Opperdoes F."/>
            <person name="O'Reilly A."/>
            <person name="Votypka J."/>
            <person name="Yurchenko V."/>
            <person name="Lukes J."/>
        </authorList>
    </citation>
    <scope>NUCLEOTIDE SEQUENCE [LARGE SCALE GENOMIC DNA]</scope>
    <source>
        <strain evidence="2">H10</strain>
    </source>
</reference>
<keyword evidence="3" id="KW-1185">Reference proteome</keyword>
<proteinExistence type="predicted"/>
<name>A0A0M9FV27_LEPPY</name>
<protein>
    <submittedName>
        <fullName evidence="2">Putative expression-site associated protein</fullName>
    </submittedName>
</protein>
<dbReference type="PANTHER" id="PTHR36587">
    <property type="entry name" value="EXPRESSION SITE-ASSOCIATED GENE 3 (ESAG3)-LIKE PROTEIN"/>
    <property type="match status" value="1"/>
</dbReference>
<organism evidence="2 3">
    <name type="scientific">Leptomonas pyrrhocoris</name>
    <name type="common">Firebug parasite</name>
    <dbReference type="NCBI Taxonomy" id="157538"/>
    <lineage>
        <taxon>Eukaryota</taxon>
        <taxon>Discoba</taxon>
        <taxon>Euglenozoa</taxon>
        <taxon>Kinetoplastea</taxon>
        <taxon>Metakinetoplastina</taxon>
        <taxon>Trypanosomatida</taxon>
        <taxon>Trypanosomatidae</taxon>
        <taxon>Leishmaniinae</taxon>
        <taxon>Leptomonas</taxon>
    </lineage>
</organism>
<dbReference type="GeneID" id="26907754"/>
<dbReference type="AlphaFoldDB" id="A0A0M9FV27"/>